<accession>A0A7G7BI49</accession>
<evidence type="ECO:0000313" key="1">
    <source>
        <dbReference type="EMBL" id="QNE75014.1"/>
    </source>
</evidence>
<dbReference type="AlphaFoldDB" id="A0A7G7BI49"/>
<dbReference type="EMBL" id="CP045702">
    <property type="protein sequence ID" value="QNE75014.1"/>
    <property type="molecule type" value="Genomic_DNA"/>
</dbReference>
<organism evidence="1 2">
    <name type="scientific">Streptomyces finlayi</name>
    <dbReference type="NCBI Taxonomy" id="67296"/>
    <lineage>
        <taxon>Bacteria</taxon>
        <taxon>Bacillati</taxon>
        <taxon>Actinomycetota</taxon>
        <taxon>Actinomycetes</taxon>
        <taxon>Kitasatosporales</taxon>
        <taxon>Streptomycetaceae</taxon>
        <taxon>Streptomyces</taxon>
    </lineage>
</organism>
<gene>
    <name evidence="1" type="ORF">F0344_10645</name>
</gene>
<proteinExistence type="predicted"/>
<keyword evidence="2" id="KW-1185">Reference proteome</keyword>
<sequence>MPKELIQPTYDELIAEAIVNAAMGTVRIRFDDQSAPGLVDFGLGPRLDAEVTDVLEVSSKRDRDTNAMWQQINRVYDGRVHEGPQCGWAVQFQHGATIGKGVSNRVIAFLVDLEKRGITKVSADPADLFQAGHHFPSTDNLRDTATARELGLNVVHQIGNSPDLAGRISPSSFVPTGIARATADAVSPYVNDFLDTTTGANKIKKLAAKGSGKRQHLFIWSDMSHTSVGFALKRGWLPSDAPTVPDHIHTLWLGSFFSFENVYTWRCEEGWRVHRVAEVVDSVEPPSS</sequence>
<name>A0A7G7BI49_9ACTN</name>
<protein>
    <submittedName>
        <fullName evidence="1">Uncharacterized protein</fullName>
    </submittedName>
</protein>
<dbReference type="Proteomes" id="UP000515307">
    <property type="component" value="Chromosome"/>
</dbReference>
<reference evidence="2" key="1">
    <citation type="submission" date="2019-10" db="EMBL/GenBank/DDBJ databases">
        <title>Antimicrobial potential of Antarctic Bacteria.</title>
        <authorList>
            <person name="Benaud N."/>
            <person name="Edwards R.J."/>
            <person name="Ferrari B.C."/>
        </authorList>
    </citation>
    <scope>NUCLEOTIDE SEQUENCE [LARGE SCALE GENOMIC DNA]</scope>
    <source>
        <strain evidence="2">NBSH44</strain>
    </source>
</reference>
<evidence type="ECO:0000313" key="2">
    <source>
        <dbReference type="Proteomes" id="UP000515307"/>
    </source>
</evidence>
<dbReference type="KEGG" id="sfiy:F0344_10645"/>
<dbReference type="RefSeq" id="WP_185298547.1">
    <property type="nucleotide sequence ID" value="NZ_CP045702.1"/>
</dbReference>